<sequence length="127" mass="14153">MKVLFLLEIVILNQTSEDQAALYRLNADFNPLHIDPNFAKAAKFGKPILHGLCFLGISAKLISDKFGSYDEIKCRFTGSVYPGETLKIVCWKDSSNTIIFQTWVVERKSLVISNAALKLINTGSSKL</sequence>
<accession>A0ACB5TXP9</accession>
<evidence type="ECO:0000313" key="1">
    <source>
        <dbReference type="EMBL" id="GME96795.1"/>
    </source>
</evidence>
<reference evidence="1" key="1">
    <citation type="submission" date="2023-04" db="EMBL/GenBank/DDBJ databases">
        <title>Candida boidinii NBRC 1967.</title>
        <authorList>
            <person name="Ichikawa N."/>
            <person name="Sato H."/>
            <person name="Tonouchi N."/>
        </authorList>
    </citation>
    <scope>NUCLEOTIDE SEQUENCE</scope>
    <source>
        <strain evidence="1">NBRC 1967</strain>
    </source>
</reference>
<gene>
    <name evidence="1" type="ORF">Cboi01_000439300</name>
</gene>
<dbReference type="Proteomes" id="UP001165101">
    <property type="component" value="Unassembled WGS sequence"/>
</dbReference>
<evidence type="ECO:0000313" key="2">
    <source>
        <dbReference type="Proteomes" id="UP001165101"/>
    </source>
</evidence>
<protein>
    <submittedName>
        <fullName evidence="1">Unnamed protein product</fullName>
    </submittedName>
</protein>
<dbReference type="EMBL" id="BSXV01002812">
    <property type="protein sequence ID" value="GME96795.1"/>
    <property type="molecule type" value="Genomic_DNA"/>
</dbReference>
<comment type="caution">
    <text evidence="1">The sequence shown here is derived from an EMBL/GenBank/DDBJ whole genome shotgun (WGS) entry which is preliminary data.</text>
</comment>
<proteinExistence type="predicted"/>
<organism evidence="1 2">
    <name type="scientific">Candida boidinii</name>
    <name type="common">Yeast</name>
    <dbReference type="NCBI Taxonomy" id="5477"/>
    <lineage>
        <taxon>Eukaryota</taxon>
        <taxon>Fungi</taxon>
        <taxon>Dikarya</taxon>
        <taxon>Ascomycota</taxon>
        <taxon>Saccharomycotina</taxon>
        <taxon>Pichiomycetes</taxon>
        <taxon>Pichiales</taxon>
        <taxon>Pichiaceae</taxon>
        <taxon>Ogataea</taxon>
        <taxon>Ogataea/Candida clade</taxon>
    </lineage>
</organism>
<keyword evidence="2" id="KW-1185">Reference proteome</keyword>
<name>A0ACB5TXP9_CANBO</name>